<dbReference type="GO" id="GO:0004622">
    <property type="term" value="F:phosphatidylcholine lysophospholipase activity"/>
    <property type="evidence" value="ECO:0007669"/>
    <property type="project" value="TreeGrafter"/>
</dbReference>
<name>A0A1N6ULM1_9GAMM</name>
<proteinExistence type="predicted"/>
<keyword evidence="3" id="KW-1185">Reference proteome</keyword>
<dbReference type="eggNOG" id="COG2755">
    <property type="taxonomic scope" value="Bacteria"/>
</dbReference>
<evidence type="ECO:0000259" key="1">
    <source>
        <dbReference type="Pfam" id="PF13472"/>
    </source>
</evidence>
<evidence type="ECO:0000313" key="3">
    <source>
        <dbReference type="Proteomes" id="UP000186895"/>
    </source>
</evidence>
<sequence length="200" mass="21448">MKRFVALALVSLSLLTGCSSDQLDPLGRNAVILAFGDSLTVGVGTSEQQNYPAVLSQLTDRQVVASGVSGEVSSQGLQRLPGELERVRPDLLILLHGGNDILRNGSAQTLEQNLEAMINLAQAKDIPVVLVGVPEKRLFSDAAPLYSELAERHDLVFIEDLLADLLRESSMKSDAVHLNEQGYRALAQGIHQALQDAGAL</sequence>
<dbReference type="Proteomes" id="UP000186895">
    <property type="component" value="Unassembled WGS sequence"/>
</dbReference>
<dbReference type="InterPro" id="IPR051532">
    <property type="entry name" value="Ester_Hydrolysis_Enzymes"/>
</dbReference>
<dbReference type="EMBL" id="FTMN01000007">
    <property type="protein sequence ID" value="SIQ66437.1"/>
    <property type="molecule type" value="Genomic_DNA"/>
</dbReference>
<dbReference type="PANTHER" id="PTHR30383:SF24">
    <property type="entry name" value="THIOESTERASE 1_PROTEASE 1_LYSOPHOSPHOLIPASE L1"/>
    <property type="match status" value="1"/>
</dbReference>
<dbReference type="RefSeq" id="WP_076463877.1">
    <property type="nucleotide sequence ID" value="NZ_FTMN01000007.1"/>
</dbReference>
<dbReference type="Pfam" id="PF13472">
    <property type="entry name" value="Lipase_GDSL_2"/>
    <property type="match status" value="1"/>
</dbReference>
<dbReference type="PANTHER" id="PTHR30383">
    <property type="entry name" value="THIOESTERASE 1/PROTEASE 1/LYSOPHOSPHOLIPASE L1"/>
    <property type="match status" value="1"/>
</dbReference>
<dbReference type="STRING" id="49186.SAMN05421647_10792"/>
<dbReference type="SUPFAM" id="SSF52266">
    <property type="entry name" value="SGNH hydrolase"/>
    <property type="match status" value="1"/>
</dbReference>
<accession>A0A1N6ULM1</accession>
<protein>
    <submittedName>
        <fullName evidence="2">Lysophospholipase L1</fullName>
    </submittedName>
</protein>
<evidence type="ECO:0000313" key="2">
    <source>
        <dbReference type="EMBL" id="SIQ66437.1"/>
    </source>
</evidence>
<dbReference type="InterPro" id="IPR036514">
    <property type="entry name" value="SGNH_hydro_sf"/>
</dbReference>
<gene>
    <name evidence="2" type="ORF">SAMN05421647_10792</name>
</gene>
<dbReference type="AlphaFoldDB" id="A0A1N6ULM1"/>
<dbReference type="InterPro" id="IPR013830">
    <property type="entry name" value="SGNH_hydro"/>
</dbReference>
<feature type="domain" description="SGNH hydrolase-type esterase" evidence="1">
    <location>
        <begin position="34"/>
        <end position="185"/>
    </location>
</feature>
<dbReference type="PROSITE" id="PS51257">
    <property type="entry name" value="PROKAR_LIPOPROTEIN"/>
    <property type="match status" value="1"/>
</dbReference>
<reference evidence="2 3" key="1">
    <citation type="submission" date="2017-01" db="EMBL/GenBank/DDBJ databases">
        <authorList>
            <person name="Mah S.A."/>
            <person name="Swanson W.J."/>
            <person name="Moy G.W."/>
            <person name="Vacquier V.D."/>
        </authorList>
    </citation>
    <scope>NUCLEOTIDE SEQUENCE [LARGE SCALE GENOMIC DNA]</scope>
    <source>
        <strain evidence="2 3">DSM 7027</strain>
    </source>
</reference>
<organism evidence="2 3">
    <name type="scientific">Marinobacterium stanieri</name>
    <dbReference type="NCBI Taxonomy" id="49186"/>
    <lineage>
        <taxon>Bacteria</taxon>
        <taxon>Pseudomonadati</taxon>
        <taxon>Pseudomonadota</taxon>
        <taxon>Gammaproteobacteria</taxon>
        <taxon>Oceanospirillales</taxon>
        <taxon>Oceanospirillaceae</taxon>
        <taxon>Marinobacterium</taxon>
    </lineage>
</organism>
<dbReference type="Gene3D" id="3.40.50.1110">
    <property type="entry name" value="SGNH hydrolase"/>
    <property type="match status" value="1"/>
</dbReference>